<keyword evidence="3" id="KW-1185">Reference proteome</keyword>
<feature type="transmembrane region" description="Helical" evidence="1">
    <location>
        <begin position="39"/>
        <end position="65"/>
    </location>
</feature>
<dbReference type="KEGG" id="gni:GNIT_2978"/>
<dbReference type="InterPro" id="IPR004891">
    <property type="entry name" value="Mercury-R_MerC"/>
</dbReference>
<dbReference type="GO" id="GO:0015097">
    <property type="term" value="F:mercury ion transmembrane transporter activity"/>
    <property type="evidence" value="ECO:0007669"/>
    <property type="project" value="InterPro"/>
</dbReference>
<dbReference type="STRING" id="1085623.GNIT_2978"/>
<dbReference type="eggNOG" id="ENOG5032XTN">
    <property type="taxonomic scope" value="Bacteria"/>
</dbReference>
<keyword evidence="1" id="KW-1133">Transmembrane helix</keyword>
<name>G4QDP5_GLANF</name>
<dbReference type="OrthoDB" id="5513249at2"/>
<evidence type="ECO:0000256" key="1">
    <source>
        <dbReference type="SAM" id="Phobius"/>
    </source>
</evidence>
<dbReference type="Proteomes" id="UP000009282">
    <property type="component" value="Chromosome"/>
</dbReference>
<dbReference type="EMBL" id="CP003060">
    <property type="protein sequence ID" value="AEP31074.1"/>
    <property type="molecule type" value="Genomic_DNA"/>
</dbReference>
<organism evidence="2 3">
    <name type="scientific">Glaciecola nitratireducens (strain JCM 12485 / KCTC 12276 / FR1064)</name>
    <dbReference type="NCBI Taxonomy" id="1085623"/>
    <lineage>
        <taxon>Bacteria</taxon>
        <taxon>Pseudomonadati</taxon>
        <taxon>Pseudomonadota</taxon>
        <taxon>Gammaproteobacteria</taxon>
        <taxon>Alteromonadales</taxon>
        <taxon>Alteromonadaceae</taxon>
        <taxon>Brumicola</taxon>
    </lineage>
</organism>
<dbReference type="GO" id="GO:0016020">
    <property type="term" value="C:membrane"/>
    <property type="evidence" value="ECO:0007669"/>
    <property type="project" value="InterPro"/>
</dbReference>
<sequence length="161" mass="17735">MNSRVAELKPEILEAESSASSVSQATVVPKTKNVVLDRIGIWVSSACAVHCLLLPVLLPIAPLVASSVFAEVWFERMILTFSILVGFAALFVGFHKYHRQLYPIYSLALGGLIYWNKDIFGHQYEPFTIAIGAFLIIAAHVTNMRLCNSCKTCDDECGSVK</sequence>
<feature type="transmembrane region" description="Helical" evidence="1">
    <location>
        <begin position="77"/>
        <end position="94"/>
    </location>
</feature>
<dbReference type="HOGENOM" id="CLU_135628_0_1_6"/>
<feature type="transmembrane region" description="Helical" evidence="1">
    <location>
        <begin position="127"/>
        <end position="146"/>
    </location>
</feature>
<gene>
    <name evidence="2" type="ordered locus">GNIT_2978</name>
</gene>
<keyword evidence="1" id="KW-0812">Transmembrane</keyword>
<dbReference type="Pfam" id="PF03203">
    <property type="entry name" value="MerC"/>
    <property type="match status" value="1"/>
</dbReference>
<keyword evidence="1" id="KW-0472">Membrane</keyword>
<protein>
    <submittedName>
        <fullName evidence="2">MerC-like membrane protein</fullName>
    </submittedName>
</protein>
<evidence type="ECO:0000313" key="2">
    <source>
        <dbReference type="EMBL" id="AEP31074.1"/>
    </source>
</evidence>
<evidence type="ECO:0000313" key="3">
    <source>
        <dbReference type="Proteomes" id="UP000009282"/>
    </source>
</evidence>
<accession>G4QDP5</accession>
<feature type="transmembrane region" description="Helical" evidence="1">
    <location>
        <begin position="100"/>
        <end position="115"/>
    </location>
</feature>
<proteinExistence type="predicted"/>
<dbReference type="RefSeq" id="WP_014109946.1">
    <property type="nucleotide sequence ID" value="NC_016041.1"/>
</dbReference>
<reference evidence="2 3" key="1">
    <citation type="journal article" date="2011" name="J. Bacteriol.">
        <title>Complete genome sequence of seawater bacterium Glaciecola nitratireducens FR1064T.</title>
        <authorList>
            <person name="Bian F."/>
            <person name="Qin Q.L."/>
            <person name="Xie B.B."/>
            <person name="Shu Y.L."/>
            <person name="Zhang X.Y."/>
            <person name="Yu Y."/>
            <person name="Chen B."/>
            <person name="Chen X.L."/>
            <person name="Zhou B.C."/>
            <person name="Zhang Y.Z."/>
        </authorList>
    </citation>
    <scope>NUCLEOTIDE SEQUENCE [LARGE SCALE GENOMIC DNA]</scope>
    <source>
        <strain evidence="3">JCM 12485 / KCTC 12276 / FR1064</strain>
    </source>
</reference>
<dbReference type="AlphaFoldDB" id="G4QDP5"/>